<dbReference type="PANTHER" id="PTHR47027">
    <property type="entry name" value="REVERSE TRANSCRIPTASE DOMAIN-CONTAINING PROTEIN"/>
    <property type="match status" value="1"/>
</dbReference>
<dbReference type="AlphaFoldDB" id="A0A4C1WSN2"/>
<proteinExistence type="predicted"/>
<dbReference type="Proteomes" id="UP000299102">
    <property type="component" value="Unassembled WGS sequence"/>
</dbReference>
<organism evidence="1 2">
    <name type="scientific">Eumeta variegata</name>
    <name type="common">Bagworm moth</name>
    <name type="synonym">Eumeta japonica</name>
    <dbReference type="NCBI Taxonomy" id="151549"/>
    <lineage>
        <taxon>Eukaryota</taxon>
        <taxon>Metazoa</taxon>
        <taxon>Ecdysozoa</taxon>
        <taxon>Arthropoda</taxon>
        <taxon>Hexapoda</taxon>
        <taxon>Insecta</taxon>
        <taxon>Pterygota</taxon>
        <taxon>Neoptera</taxon>
        <taxon>Endopterygota</taxon>
        <taxon>Lepidoptera</taxon>
        <taxon>Glossata</taxon>
        <taxon>Ditrysia</taxon>
        <taxon>Tineoidea</taxon>
        <taxon>Psychidae</taxon>
        <taxon>Oiketicinae</taxon>
        <taxon>Eumeta</taxon>
    </lineage>
</organism>
<accession>A0A4C1WSN2</accession>
<keyword evidence="2" id="KW-1185">Reference proteome</keyword>
<evidence type="ECO:0000313" key="1">
    <source>
        <dbReference type="EMBL" id="GBP54271.1"/>
    </source>
</evidence>
<name>A0A4C1WSN2_EUMVA</name>
<evidence type="ECO:0000313" key="2">
    <source>
        <dbReference type="Proteomes" id="UP000299102"/>
    </source>
</evidence>
<dbReference type="OrthoDB" id="8193815at2759"/>
<reference evidence="1 2" key="1">
    <citation type="journal article" date="2019" name="Commun. Biol.">
        <title>The bagworm genome reveals a unique fibroin gene that provides high tensile strength.</title>
        <authorList>
            <person name="Kono N."/>
            <person name="Nakamura H."/>
            <person name="Ohtoshi R."/>
            <person name="Tomita M."/>
            <person name="Numata K."/>
            <person name="Arakawa K."/>
        </authorList>
    </citation>
    <scope>NUCLEOTIDE SEQUENCE [LARGE SCALE GENOMIC DNA]</scope>
</reference>
<protein>
    <submittedName>
        <fullName evidence="1">Uncharacterized protein</fullName>
    </submittedName>
</protein>
<dbReference type="PANTHER" id="PTHR47027:SF20">
    <property type="entry name" value="REVERSE TRANSCRIPTASE-LIKE PROTEIN WITH RNA-DIRECTED DNA POLYMERASE DOMAIN"/>
    <property type="match status" value="1"/>
</dbReference>
<sequence length="152" mass="18425">MRRLDEKIEEHDVPSIPERQNGSVIWTVLESIFRNLNRKCFGLNIKRSKLNHLRFADDLVLFGKKPELLQKMIRDLNAERNKVGLEMNPNRQKWRWTGHMMRDIRGKWSKAMTEWYPRDANRSRGRQRRRWMNDIKMTAGHLWTRVAQDRSQ</sequence>
<gene>
    <name evidence="1" type="ORF">EVAR_36487_1</name>
</gene>
<comment type="caution">
    <text evidence="1">The sequence shown here is derived from an EMBL/GenBank/DDBJ whole genome shotgun (WGS) entry which is preliminary data.</text>
</comment>
<dbReference type="EMBL" id="BGZK01000642">
    <property type="protein sequence ID" value="GBP54271.1"/>
    <property type="molecule type" value="Genomic_DNA"/>
</dbReference>